<feature type="domain" description="DUF4236" evidence="2">
    <location>
        <begin position="3"/>
        <end position="56"/>
    </location>
</feature>
<sequence length="404" mass="44493">MALRFRKSIKLAPGIRMNLSGTGTSWTLGPRGASIGIGKRGTFLNTGIPGTGLSSRTRLSGGSATPRAQLARTAATAQTQQQTVSLRVSVSDDGEVTFTDMAGAPASEQQMALAKLQAKGKIRDLLEECCSKINEQVEALEHLHEKTPSPHKKPTFEAPDYPQPQPATPVSLQAKWWEHLLPGRRRRVAEANAEALAEHKRTLLDWQGATQQFAVEAEQQRQLVEVGIYRDKAAMDSYLEMALQAVEWPRETNVTFDLLDQGRLACLDVDLPEIEDMPKRTASLPQRGMRLSVKDLSPTKVQRMYAAHVHGVAFLLIGETFAALPLVQQVVLSGYTQRRSAATGQVADEYVLSVHVTRDEWSRIDFAHLQAIDVVEALAQFKMRRTMSKTGSFKAVEPFEPSAA</sequence>
<dbReference type="AlphaFoldDB" id="A0A250DDA5"/>
<reference evidence="3 4" key="1">
    <citation type="submission" date="2017-09" db="EMBL/GenBank/DDBJ databases">
        <title>The diverse metabolic capabilities of V. boronicumulans make it an excellent choice for continued studies on novel biodegradation.</title>
        <authorList>
            <person name="Sun S."/>
        </authorList>
    </citation>
    <scope>NUCLEOTIDE SEQUENCE [LARGE SCALE GENOMIC DNA]</scope>
    <source>
        <strain evidence="3 4">J1</strain>
    </source>
</reference>
<dbReference type="InterPro" id="IPR025330">
    <property type="entry name" value="DUF4236"/>
</dbReference>
<accession>A0A250DDA5</accession>
<proteinExistence type="predicted"/>
<evidence type="ECO:0000313" key="3">
    <source>
        <dbReference type="EMBL" id="ATA52355.1"/>
    </source>
</evidence>
<dbReference type="EMBL" id="CP023284">
    <property type="protein sequence ID" value="ATA52355.1"/>
    <property type="molecule type" value="Genomic_DNA"/>
</dbReference>
<gene>
    <name evidence="3" type="ORF">CKY39_03315</name>
</gene>
<dbReference type="KEGG" id="vbo:CKY39_03315"/>
<evidence type="ECO:0000313" key="4">
    <source>
        <dbReference type="Proteomes" id="UP000217154"/>
    </source>
</evidence>
<feature type="region of interest" description="Disordered" evidence="1">
    <location>
        <begin position="146"/>
        <end position="165"/>
    </location>
</feature>
<evidence type="ECO:0000259" key="2">
    <source>
        <dbReference type="Pfam" id="PF14020"/>
    </source>
</evidence>
<evidence type="ECO:0000256" key="1">
    <source>
        <dbReference type="SAM" id="MobiDB-lite"/>
    </source>
</evidence>
<dbReference type="Proteomes" id="UP000217154">
    <property type="component" value="Chromosome"/>
</dbReference>
<name>A0A250DDA5_9BURK</name>
<organism evidence="3 4">
    <name type="scientific">Variovorax boronicumulans</name>
    <dbReference type="NCBI Taxonomy" id="436515"/>
    <lineage>
        <taxon>Bacteria</taxon>
        <taxon>Pseudomonadati</taxon>
        <taxon>Pseudomonadota</taxon>
        <taxon>Betaproteobacteria</taxon>
        <taxon>Burkholderiales</taxon>
        <taxon>Comamonadaceae</taxon>
        <taxon>Variovorax</taxon>
    </lineage>
</organism>
<dbReference type="Pfam" id="PF14020">
    <property type="entry name" value="DUF4236"/>
    <property type="match status" value="1"/>
</dbReference>
<protein>
    <recommendedName>
        <fullName evidence="2">DUF4236 domain-containing protein</fullName>
    </recommendedName>
</protein>
<dbReference type="RefSeq" id="WP_095743437.1">
    <property type="nucleotide sequence ID" value="NZ_CP023284.1"/>
</dbReference>